<name>K1RRD0_9ZZZZ</name>
<protein>
    <submittedName>
        <fullName evidence="1">Uncharacterized protein</fullName>
    </submittedName>
</protein>
<proteinExistence type="predicted"/>
<comment type="caution">
    <text evidence="1">The sequence shown here is derived from an EMBL/GenBank/DDBJ whole genome shotgun (WGS) entry which is preliminary data.</text>
</comment>
<dbReference type="EMBL" id="AJWZ01011210">
    <property type="protein sequence ID" value="EKC46074.1"/>
    <property type="molecule type" value="Genomic_DNA"/>
</dbReference>
<dbReference type="AlphaFoldDB" id="K1RRD0"/>
<accession>K1RRD0</accession>
<evidence type="ECO:0000313" key="1">
    <source>
        <dbReference type="EMBL" id="EKC46074.1"/>
    </source>
</evidence>
<organism evidence="1">
    <name type="scientific">human gut metagenome</name>
    <dbReference type="NCBI Taxonomy" id="408170"/>
    <lineage>
        <taxon>unclassified sequences</taxon>
        <taxon>metagenomes</taxon>
        <taxon>organismal metagenomes</taxon>
    </lineage>
</organism>
<gene>
    <name evidence="1" type="ORF">OBE_16483</name>
</gene>
<reference evidence="1" key="1">
    <citation type="journal article" date="2013" name="Environ. Microbiol.">
        <title>Microbiota from the distal guts of lean and obese adolescents exhibit partial functional redundancy besides clear differences in community structure.</title>
        <authorList>
            <person name="Ferrer M."/>
            <person name="Ruiz A."/>
            <person name="Lanza F."/>
            <person name="Haange S.B."/>
            <person name="Oberbach A."/>
            <person name="Till H."/>
            <person name="Bargiela R."/>
            <person name="Campoy C."/>
            <person name="Segura M.T."/>
            <person name="Richter M."/>
            <person name="von Bergen M."/>
            <person name="Seifert J."/>
            <person name="Suarez A."/>
        </authorList>
    </citation>
    <scope>NUCLEOTIDE SEQUENCE</scope>
</reference>
<sequence>MKKVMFDSEQYPDFTYENNGVGTVKVQVSAANQAFPLEGIEIEISKEINGDEVVFFTGKTNSSGIIDDIYLPAKKGKKDIESASDIIYTTYIITATNPKTNAIKKYDIAVFDGMKIIQPITFSTIN</sequence>